<evidence type="ECO:0000313" key="8">
    <source>
        <dbReference type="Proteomes" id="UP000267096"/>
    </source>
</evidence>
<accession>A0A158PMW6</accession>
<dbReference type="GO" id="GO:0061630">
    <property type="term" value="F:ubiquitin protein ligase activity"/>
    <property type="evidence" value="ECO:0007669"/>
    <property type="project" value="TreeGrafter"/>
</dbReference>
<dbReference type="AlphaFoldDB" id="A0A158PMW6"/>
<evidence type="ECO:0000256" key="3">
    <source>
        <dbReference type="ARBA" id="ARBA00022833"/>
    </source>
</evidence>
<reference evidence="7 8" key="2">
    <citation type="submission" date="2018-11" db="EMBL/GenBank/DDBJ databases">
        <authorList>
            <consortium name="Pathogen Informatics"/>
        </authorList>
    </citation>
    <scope>NUCLEOTIDE SEQUENCE [LARGE SCALE GENOMIC DNA]</scope>
</reference>
<dbReference type="SUPFAM" id="SSF57850">
    <property type="entry name" value="RING/U-box"/>
    <property type="match status" value="1"/>
</dbReference>
<dbReference type="GO" id="GO:0006511">
    <property type="term" value="P:ubiquitin-dependent protein catabolic process"/>
    <property type="evidence" value="ECO:0007669"/>
    <property type="project" value="TreeGrafter"/>
</dbReference>
<dbReference type="Pfam" id="PF13639">
    <property type="entry name" value="zf-RING_2"/>
    <property type="match status" value="1"/>
</dbReference>
<dbReference type="EMBL" id="UYRR01030982">
    <property type="protein sequence ID" value="VDK42284.1"/>
    <property type="molecule type" value="Genomic_DNA"/>
</dbReference>
<proteinExistence type="predicted"/>
<dbReference type="Proteomes" id="UP000267096">
    <property type="component" value="Unassembled WGS sequence"/>
</dbReference>
<protein>
    <submittedName>
        <fullName evidence="9">RING-type domain-containing protein</fullName>
    </submittedName>
</protein>
<evidence type="ECO:0000256" key="2">
    <source>
        <dbReference type="ARBA" id="ARBA00022771"/>
    </source>
</evidence>
<organism evidence="9">
    <name type="scientific">Anisakis simplex</name>
    <name type="common">Herring worm</name>
    <dbReference type="NCBI Taxonomy" id="6269"/>
    <lineage>
        <taxon>Eukaryota</taxon>
        <taxon>Metazoa</taxon>
        <taxon>Ecdysozoa</taxon>
        <taxon>Nematoda</taxon>
        <taxon>Chromadorea</taxon>
        <taxon>Rhabditida</taxon>
        <taxon>Spirurina</taxon>
        <taxon>Ascaridomorpha</taxon>
        <taxon>Ascaridoidea</taxon>
        <taxon>Anisakidae</taxon>
        <taxon>Anisakis</taxon>
        <taxon>Anisakis simplex complex</taxon>
    </lineage>
</organism>
<evidence type="ECO:0000313" key="7">
    <source>
        <dbReference type="EMBL" id="VDK42284.1"/>
    </source>
</evidence>
<feature type="region of interest" description="Disordered" evidence="5">
    <location>
        <begin position="287"/>
        <end position="319"/>
    </location>
</feature>
<dbReference type="PANTHER" id="PTHR45931:SF3">
    <property type="entry name" value="RING ZINC FINGER-CONTAINING PROTEIN"/>
    <property type="match status" value="1"/>
</dbReference>
<dbReference type="PANTHER" id="PTHR45931">
    <property type="entry name" value="SI:CH211-59O9.10"/>
    <property type="match status" value="1"/>
</dbReference>
<gene>
    <name evidence="7" type="ORF">ASIM_LOCUS10061</name>
</gene>
<keyword evidence="3" id="KW-0862">Zinc</keyword>
<evidence type="ECO:0000256" key="1">
    <source>
        <dbReference type="ARBA" id="ARBA00022723"/>
    </source>
</evidence>
<dbReference type="InterPro" id="IPR051834">
    <property type="entry name" value="RING_finger_E3_ligase"/>
</dbReference>
<evidence type="ECO:0000313" key="9">
    <source>
        <dbReference type="WBParaSite" id="ASIM_0001033001-mRNA-1"/>
    </source>
</evidence>
<evidence type="ECO:0000259" key="6">
    <source>
        <dbReference type="PROSITE" id="PS50089"/>
    </source>
</evidence>
<dbReference type="OrthoDB" id="9984778at2759"/>
<dbReference type="InterPro" id="IPR013083">
    <property type="entry name" value="Znf_RING/FYVE/PHD"/>
</dbReference>
<dbReference type="GO" id="GO:0005634">
    <property type="term" value="C:nucleus"/>
    <property type="evidence" value="ECO:0007669"/>
    <property type="project" value="TreeGrafter"/>
</dbReference>
<sequence>MATADDVAPTLVDTNSEFVTNSNIIDILEPTEAAFLQMANATQMNPLRAYANQNPYAASHPYHPLALGMPMLPFLTTSALTSTSSQHSSTPHQINNNNNNNTSNIASSSLSFSALQMPTVVNPTAFLHSTAISPIIVPRMDAFLTTAGPISAPCAYFTGSEAIPAICQPLYPQPYFLQPRPLNNTHLTLPTTGTISSANQQMSHSFSSANAQRVNQVDRAHLFDDQPTSSAISTEIPVLPPTLAAAPPLRSAAMRLKRPAVRHSSVNCSNNASSSFIQPKIRRFLSEHGETSSTGATSSAHTPSSASIELPIDDEEETGTQRSVMVNRIEPHREIPNSVIDGASSGLSAYQTNEFWHPYQQISDSAVNVANRSKKIVSRREIDVNPIHNSLLSSRIAQLERERQANSAWFQRHPMAAGSLVGLDVVGRRATSLLPLQRYPNPLVELSVVNALLQHNEVNGAIGAAALPSDPLPVGASVERIISLTQVLKYVRDIDLPEAENERCTVCLVDFETDDSVRSLPCAHIFHVDCIDRWLVYNKKCPVCRLDIDACESEAAQ</sequence>
<dbReference type="InterPro" id="IPR001841">
    <property type="entry name" value="Znf_RING"/>
</dbReference>
<keyword evidence="8" id="KW-1185">Reference proteome</keyword>
<dbReference type="CDD" id="cd23118">
    <property type="entry name" value="RING-H2_SIS3"/>
    <property type="match status" value="1"/>
</dbReference>
<dbReference type="GO" id="GO:0008270">
    <property type="term" value="F:zinc ion binding"/>
    <property type="evidence" value="ECO:0007669"/>
    <property type="project" value="UniProtKB-KW"/>
</dbReference>
<dbReference type="SMART" id="SM00184">
    <property type="entry name" value="RING"/>
    <property type="match status" value="1"/>
</dbReference>
<dbReference type="PROSITE" id="PS50089">
    <property type="entry name" value="ZF_RING_2"/>
    <property type="match status" value="1"/>
</dbReference>
<keyword evidence="2 4" id="KW-0863">Zinc-finger</keyword>
<feature type="compositionally biased region" description="Low complexity" evidence="5">
    <location>
        <begin position="291"/>
        <end position="307"/>
    </location>
</feature>
<evidence type="ECO:0000256" key="5">
    <source>
        <dbReference type="SAM" id="MobiDB-lite"/>
    </source>
</evidence>
<dbReference type="WBParaSite" id="ASIM_0001033001-mRNA-1">
    <property type="protein sequence ID" value="ASIM_0001033001-mRNA-1"/>
    <property type="gene ID" value="ASIM_0001033001"/>
</dbReference>
<evidence type="ECO:0000256" key="4">
    <source>
        <dbReference type="PROSITE-ProRule" id="PRU00175"/>
    </source>
</evidence>
<reference evidence="9" key="1">
    <citation type="submission" date="2016-04" db="UniProtKB">
        <authorList>
            <consortium name="WormBaseParasite"/>
        </authorList>
    </citation>
    <scope>IDENTIFICATION</scope>
</reference>
<feature type="region of interest" description="Disordered" evidence="5">
    <location>
        <begin position="82"/>
        <end position="101"/>
    </location>
</feature>
<dbReference type="Gene3D" id="3.30.40.10">
    <property type="entry name" value="Zinc/RING finger domain, C3HC4 (zinc finger)"/>
    <property type="match status" value="1"/>
</dbReference>
<keyword evidence="1" id="KW-0479">Metal-binding</keyword>
<feature type="domain" description="RING-type" evidence="6">
    <location>
        <begin position="504"/>
        <end position="545"/>
    </location>
</feature>
<name>A0A158PMW6_ANISI</name>